<dbReference type="FunFam" id="1.25.40.20:FF:000248">
    <property type="entry name" value="Ankyrin repeat and BTB/POZ domain protein"/>
    <property type="match status" value="1"/>
</dbReference>
<evidence type="ECO:0000256" key="3">
    <source>
        <dbReference type="PROSITE-ProRule" id="PRU00023"/>
    </source>
</evidence>
<evidence type="ECO:0000313" key="5">
    <source>
        <dbReference type="EMBL" id="KAH6885365.1"/>
    </source>
</evidence>
<dbReference type="InterPro" id="IPR011333">
    <property type="entry name" value="SKP1/BTB/POZ_sf"/>
</dbReference>
<reference evidence="5 6" key="1">
    <citation type="journal article" date="2021" name="Nat. Commun.">
        <title>Genetic determinants of endophytism in the Arabidopsis root mycobiome.</title>
        <authorList>
            <person name="Mesny F."/>
            <person name="Miyauchi S."/>
            <person name="Thiergart T."/>
            <person name="Pickel B."/>
            <person name="Atanasova L."/>
            <person name="Karlsson M."/>
            <person name="Huettel B."/>
            <person name="Barry K.W."/>
            <person name="Haridas S."/>
            <person name="Chen C."/>
            <person name="Bauer D."/>
            <person name="Andreopoulos W."/>
            <person name="Pangilinan J."/>
            <person name="LaButti K."/>
            <person name="Riley R."/>
            <person name="Lipzen A."/>
            <person name="Clum A."/>
            <person name="Drula E."/>
            <person name="Henrissat B."/>
            <person name="Kohler A."/>
            <person name="Grigoriev I.V."/>
            <person name="Martin F.M."/>
            <person name="Hacquard S."/>
        </authorList>
    </citation>
    <scope>NUCLEOTIDE SEQUENCE [LARGE SCALE GENOMIC DNA]</scope>
    <source>
        <strain evidence="5 6">MPI-CAGE-CH-0241</strain>
    </source>
</reference>
<dbReference type="PANTHER" id="PTHR46231:SF1">
    <property type="entry name" value="ANKYRIN REPEAT AND BTB_POZ DOMAIN-CONTAINING PROTEIN 1"/>
    <property type="match status" value="1"/>
</dbReference>
<dbReference type="InterPro" id="IPR036770">
    <property type="entry name" value="Ankyrin_rpt-contain_sf"/>
</dbReference>
<dbReference type="SUPFAM" id="SSF54695">
    <property type="entry name" value="POZ domain"/>
    <property type="match status" value="2"/>
</dbReference>
<comment type="caution">
    <text evidence="5">The sequence shown here is derived from an EMBL/GenBank/DDBJ whole genome shotgun (WGS) entry which is preliminary data.</text>
</comment>
<dbReference type="Pfam" id="PF13637">
    <property type="entry name" value="Ank_4"/>
    <property type="match status" value="1"/>
</dbReference>
<feature type="domain" description="BTB" evidence="4">
    <location>
        <begin position="349"/>
        <end position="400"/>
    </location>
</feature>
<dbReference type="AlphaFoldDB" id="A0A9P8VYT6"/>
<protein>
    <recommendedName>
        <fullName evidence="4">BTB domain-containing protein</fullName>
    </recommendedName>
</protein>
<name>A0A9P8VYT6_9HYPO</name>
<keyword evidence="1" id="KW-0677">Repeat</keyword>
<dbReference type="EMBL" id="JAGPYM010000018">
    <property type="protein sequence ID" value="KAH6885365.1"/>
    <property type="molecule type" value="Genomic_DNA"/>
</dbReference>
<dbReference type="PANTHER" id="PTHR46231">
    <property type="entry name" value="ANKYRIN REPEAT AND BTB/POZ DOMAIN-CONTAINING PROTEIN 1"/>
    <property type="match status" value="1"/>
</dbReference>
<evidence type="ECO:0000313" key="6">
    <source>
        <dbReference type="Proteomes" id="UP000777438"/>
    </source>
</evidence>
<dbReference type="InterPro" id="IPR044515">
    <property type="entry name" value="ABTB1"/>
</dbReference>
<accession>A0A9P8VYT6</accession>
<gene>
    <name evidence="5" type="ORF">B0T10DRAFT_409130</name>
</gene>
<dbReference type="PROSITE" id="PS50088">
    <property type="entry name" value="ANK_REPEAT"/>
    <property type="match status" value="1"/>
</dbReference>
<feature type="domain" description="BTB" evidence="4">
    <location>
        <begin position="148"/>
        <end position="213"/>
    </location>
</feature>
<dbReference type="CDD" id="cd18497">
    <property type="entry name" value="BACK_ABTB1_BPOZ"/>
    <property type="match status" value="1"/>
</dbReference>
<proteinExistence type="predicted"/>
<evidence type="ECO:0000256" key="2">
    <source>
        <dbReference type="ARBA" id="ARBA00023043"/>
    </source>
</evidence>
<evidence type="ECO:0000256" key="1">
    <source>
        <dbReference type="ARBA" id="ARBA00022737"/>
    </source>
</evidence>
<organism evidence="5 6">
    <name type="scientific">Thelonectria olida</name>
    <dbReference type="NCBI Taxonomy" id="1576542"/>
    <lineage>
        <taxon>Eukaryota</taxon>
        <taxon>Fungi</taxon>
        <taxon>Dikarya</taxon>
        <taxon>Ascomycota</taxon>
        <taxon>Pezizomycotina</taxon>
        <taxon>Sordariomycetes</taxon>
        <taxon>Hypocreomycetidae</taxon>
        <taxon>Hypocreales</taxon>
        <taxon>Nectriaceae</taxon>
        <taxon>Thelonectria</taxon>
    </lineage>
</organism>
<dbReference type="GO" id="GO:0005737">
    <property type="term" value="C:cytoplasm"/>
    <property type="evidence" value="ECO:0007669"/>
    <property type="project" value="TreeGrafter"/>
</dbReference>
<feature type="repeat" description="ANK" evidence="3">
    <location>
        <begin position="67"/>
        <end position="92"/>
    </location>
</feature>
<dbReference type="InterPro" id="IPR000210">
    <property type="entry name" value="BTB/POZ_dom"/>
</dbReference>
<dbReference type="Gene3D" id="1.25.40.20">
    <property type="entry name" value="Ankyrin repeat-containing domain"/>
    <property type="match status" value="1"/>
</dbReference>
<dbReference type="Gene3D" id="3.30.710.10">
    <property type="entry name" value="Potassium Channel Kv1.1, Chain A"/>
    <property type="match status" value="2"/>
</dbReference>
<dbReference type="CDD" id="cd18186">
    <property type="entry name" value="BTB_POZ_ZBTB_KLHL-like"/>
    <property type="match status" value="1"/>
</dbReference>
<dbReference type="Pfam" id="PF00651">
    <property type="entry name" value="BTB"/>
    <property type="match status" value="2"/>
</dbReference>
<dbReference type="GO" id="GO:0000151">
    <property type="term" value="C:ubiquitin ligase complex"/>
    <property type="evidence" value="ECO:0007669"/>
    <property type="project" value="TreeGrafter"/>
</dbReference>
<dbReference type="SUPFAM" id="SSF48403">
    <property type="entry name" value="Ankyrin repeat"/>
    <property type="match status" value="1"/>
</dbReference>
<evidence type="ECO:0000259" key="4">
    <source>
        <dbReference type="PROSITE" id="PS50097"/>
    </source>
</evidence>
<keyword evidence="6" id="KW-1185">Reference proteome</keyword>
<sequence length="655" mass="73480">MVLRKDELEVSMAQEAILIKTGVLRDENPLDDTPEFTEFLTACRHGDLKTCQELMNRGVNINGKDRFDYTPLIIASLCGHYELVRLLLEAGALAERNTFQGERCIYNALNDRIRNLLLQYDFSKSSDPYVYWTTHISTLIGRTTPKTTDISLVAGDRSFEMHKFLLASRSPYFHKKLTAAPATGVWKLATVVPPEAYHIVLRYLYLGDVPRDLAPPGSATSEEDVAKGLDKISKQLEVEQLWEAILAGTDRRLARQRYQDEVERARNQIEGFFRQSVLGNKMVVDTDRVGSVKWKYGNAMFADVLLRADEPIDVAAFDEVSRIPNTETSTIPIGPAGEEPVKKRKSVLYPAHKAMLIRSEYFEKMFSGDFVESQQADHLRVVTVDCTPVVLEIILAFLYTETAVCPLEHALDVLYAADMLFLDNLKTKAAVAISTLGSGTSNILVDRTHENAAPANGSEAAKDVVEMEPINIYDVIHAAWDLRVQRLEEFAARYLAYRLEDYIDEPDFQDLINESAQRLRNREETDTIELLDDIRYYLSERFRLRFEDAGLEDMMDEEGEIDAQLAAALADQATVAEGDELTASPATNWVANGNTNGATNGTATSVEDFDDSQNVGAVRTLEGDVAEDEFESDAINYQILLRKIDAMLGRLKLDA</sequence>
<dbReference type="SMART" id="SM00225">
    <property type="entry name" value="BTB"/>
    <property type="match status" value="2"/>
</dbReference>
<dbReference type="SMART" id="SM00248">
    <property type="entry name" value="ANK"/>
    <property type="match status" value="2"/>
</dbReference>
<dbReference type="Proteomes" id="UP000777438">
    <property type="component" value="Unassembled WGS sequence"/>
</dbReference>
<dbReference type="InterPro" id="IPR002110">
    <property type="entry name" value="Ankyrin_rpt"/>
</dbReference>
<dbReference type="OrthoDB" id="684045at2759"/>
<dbReference type="PROSITE" id="PS50097">
    <property type="entry name" value="BTB"/>
    <property type="match status" value="2"/>
</dbReference>
<dbReference type="PROSITE" id="PS50297">
    <property type="entry name" value="ANK_REP_REGION"/>
    <property type="match status" value="1"/>
</dbReference>
<keyword evidence="2 3" id="KW-0040">ANK repeat</keyword>